<evidence type="ECO:0000313" key="2">
    <source>
        <dbReference type="EMBL" id="RUS24017.1"/>
    </source>
</evidence>
<evidence type="ECO:0000313" key="3">
    <source>
        <dbReference type="Proteomes" id="UP000274822"/>
    </source>
</evidence>
<dbReference type="AlphaFoldDB" id="A0A433Q2L7"/>
<accession>A0A433Q2L7</accession>
<gene>
    <name evidence="2" type="ORF">BC938DRAFT_474256</name>
</gene>
<keyword evidence="1" id="KW-0812">Transmembrane</keyword>
<sequence length="153" mass="17401">MLEAILSCTSGKYLGRNMKISMLIERVWLVTSVRTSRMESFLYKFHLLLLIPYIGIFVLMVSVLTKIFQVNSSMILFRIGHLNSDATCMVGLQRLASIPLESANYCCLNNLSPHLCCKHLFVGVTKQWGKRFCLLGNVFVRRNVECDYSPLGT</sequence>
<name>A0A433Q2L7_9FUNG</name>
<evidence type="ECO:0000256" key="1">
    <source>
        <dbReference type="SAM" id="Phobius"/>
    </source>
</evidence>
<dbReference type="Proteomes" id="UP000274822">
    <property type="component" value="Unassembled WGS sequence"/>
</dbReference>
<feature type="transmembrane region" description="Helical" evidence="1">
    <location>
        <begin position="45"/>
        <end position="68"/>
    </location>
</feature>
<keyword evidence="1" id="KW-1133">Transmembrane helix</keyword>
<keyword evidence="3" id="KW-1185">Reference proteome</keyword>
<proteinExistence type="predicted"/>
<reference evidence="2 3" key="1">
    <citation type="journal article" date="2018" name="New Phytol.">
        <title>Phylogenomics of Endogonaceae and evolution of mycorrhizas within Mucoromycota.</title>
        <authorList>
            <person name="Chang Y."/>
            <person name="Desiro A."/>
            <person name="Na H."/>
            <person name="Sandor L."/>
            <person name="Lipzen A."/>
            <person name="Clum A."/>
            <person name="Barry K."/>
            <person name="Grigoriev I.V."/>
            <person name="Martin F.M."/>
            <person name="Stajich J.E."/>
            <person name="Smith M.E."/>
            <person name="Bonito G."/>
            <person name="Spatafora J.W."/>
        </authorList>
    </citation>
    <scope>NUCLEOTIDE SEQUENCE [LARGE SCALE GENOMIC DNA]</scope>
    <source>
        <strain evidence="2 3">AD002</strain>
    </source>
</reference>
<dbReference type="EMBL" id="RBNJ01017661">
    <property type="protein sequence ID" value="RUS24017.1"/>
    <property type="molecule type" value="Genomic_DNA"/>
</dbReference>
<protein>
    <submittedName>
        <fullName evidence="2">Uncharacterized protein</fullName>
    </submittedName>
</protein>
<keyword evidence="1" id="KW-0472">Membrane</keyword>
<organism evidence="2 3">
    <name type="scientific">Jimgerdemannia flammicorona</name>
    <dbReference type="NCBI Taxonomy" id="994334"/>
    <lineage>
        <taxon>Eukaryota</taxon>
        <taxon>Fungi</taxon>
        <taxon>Fungi incertae sedis</taxon>
        <taxon>Mucoromycota</taxon>
        <taxon>Mucoromycotina</taxon>
        <taxon>Endogonomycetes</taxon>
        <taxon>Endogonales</taxon>
        <taxon>Endogonaceae</taxon>
        <taxon>Jimgerdemannia</taxon>
    </lineage>
</organism>
<comment type="caution">
    <text evidence="2">The sequence shown here is derived from an EMBL/GenBank/DDBJ whole genome shotgun (WGS) entry which is preliminary data.</text>
</comment>